<organism evidence="3 4">
    <name type="scientific">Pristionchus mayeri</name>
    <dbReference type="NCBI Taxonomy" id="1317129"/>
    <lineage>
        <taxon>Eukaryota</taxon>
        <taxon>Metazoa</taxon>
        <taxon>Ecdysozoa</taxon>
        <taxon>Nematoda</taxon>
        <taxon>Chromadorea</taxon>
        <taxon>Rhabditida</taxon>
        <taxon>Rhabditina</taxon>
        <taxon>Diplogasteromorpha</taxon>
        <taxon>Diplogasteroidea</taxon>
        <taxon>Neodiplogasteridae</taxon>
        <taxon>Pristionchus</taxon>
    </lineage>
</organism>
<sequence length="373" mass="42457">RSWVNAVRSTPEGRISLLAQLSAIKSSFLCKSHFSPSDYVGNSFKLLPNAVPFCEVYCPSTRISRSSYQTTGKGGLISTREYQALHPDTLKKKPYACLTCGMQFDVNAWLSVHLAGNPEHIGNRIITSIDPSDDRAECYLCFDRMDKFHSTPANPSERIEFLKRIILLGPIDKNRVEELKFNEYPAKFCQKHLATRMLPKTSKVLNYSSGLGKMRYETAQKAKKVLSQRDRMNLRFKRLTNPNSASFERVKVNHLPKMKEVEVFTKSTEFKIGYGAVKDTQVDHAQTKHRFCDLCGEFVDQYMLSPVYPRAYKFFTKLVDLTAQQRAKTWVFINTNVRATICSQHVKPASATVSDSTTSIICDHSSYEELTDK</sequence>
<accession>A0AAN5D6D3</accession>
<feature type="non-terminal residue" evidence="3">
    <location>
        <position position="373"/>
    </location>
</feature>
<dbReference type="InterPro" id="IPR013087">
    <property type="entry name" value="Znf_C2H2_type"/>
</dbReference>
<evidence type="ECO:0000259" key="2">
    <source>
        <dbReference type="PROSITE" id="PS50157"/>
    </source>
</evidence>
<evidence type="ECO:0000313" key="4">
    <source>
        <dbReference type="Proteomes" id="UP001328107"/>
    </source>
</evidence>
<dbReference type="GO" id="GO:0008270">
    <property type="term" value="F:zinc ion binding"/>
    <property type="evidence" value="ECO:0007669"/>
    <property type="project" value="UniProtKB-KW"/>
</dbReference>
<feature type="non-terminal residue" evidence="3">
    <location>
        <position position="1"/>
    </location>
</feature>
<evidence type="ECO:0000313" key="3">
    <source>
        <dbReference type="EMBL" id="GMR57696.1"/>
    </source>
</evidence>
<keyword evidence="4" id="KW-1185">Reference proteome</keyword>
<gene>
    <name evidence="3" type="ORF">PMAYCL1PPCAC_27891</name>
</gene>
<keyword evidence="1" id="KW-0479">Metal-binding</keyword>
<proteinExistence type="predicted"/>
<protein>
    <recommendedName>
        <fullName evidence="2">C2H2-type domain-containing protein</fullName>
    </recommendedName>
</protein>
<evidence type="ECO:0000256" key="1">
    <source>
        <dbReference type="PROSITE-ProRule" id="PRU00042"/>
    </source>
</evidence>
<dbReference type="AlphaFoldDB" id="A0AAN5D6D3"/>
<dbReference type="EMBL" id="BTRK01000006">
    <property type="protein sequence ID" value="GMR57696.1"/>
    <property type="molecule type" value="Genomic_DNA"/>
</dbReference>
<reference evidence="4" key="1">
    <citation type="submission" date="2022-10" db="EMBL/GenBank/DDBJ databases">
        <title>Genome assembly of Pristionchus species.</title>
        <authorList>
            <person name="Yoshida K."/>
            <person name="Sommer R.J."/>
        </authorList>
    </citation>
    <scope>NUCLEOTIDE SEQUENCE [LARGE SCALE GENOMIC DNA]</scope>
    <source>
        <strain evidence="4">RS5460</strain>
    </source>
</reference>
<name>A0AAN5D6D3_9BILA</name>
<comment type="caution">
    <text evidence="3">The sequence shown here is derived from an EMBL/GenBank/DDBJ whole genome shotgun (WGS) entry which is preliminary data.</text>
</comment>
<dbReference type="Proteomes" id="UP001328107">
    <property type="component" value="Unassembled WGS sequence"/>
</dbReference>
<keyword evidence="1" id="KW-0863">Zinc-finger</keyword>
<keyword evidence="1" id="KW-0862">Zinc</keyword>
<dbReference type="PROSITE" id="PS50157">
    <property type="entry name" value="ZINC_FINGER_C2H2_2"/>
    <property type="match status" value="1"/>
</dbReference>
<feature type="domain" description="C2H2-type" evidence="2">
    <location>
        <begin position="95"/>
        <end position="125"/>
    </location>
</feature>